<sequence>PAAAGEAQAKPAVAAKPAAKPAAPAPAPVAKPAAPKPNIVTIIAPPPKASGGPKASAPKPALTAKEALAAKAKAAQAKGKAPAQPAKAEGAAAEAPAAAAAPAFEAADLSAGWDTAVEAARKAGDRSAALVDAWLAGSNVEAIAAVADADEAPGAARKNARRALNILKSRGTAIPTKPRVARVDTRAEATLEATFLPPDGSGTSAISITSRDASGRYHLAEVIVRDPIGILNAGSAWMSGSQLKEGRNRALEGLGVSPAPVPLEWARHRIATARKQNATSGQIVPLGFEGCRELVEPCPEAEPPHPLADLEADITSDIGWARAPGSASLHEEPEFRSWLPDRGSLEDLLQRLGQRLGPEGVRDPQAVNLALTEEIAAATDRFFSPEARAIVATRMKDAAISVRARKGNERATDVLAVARAVKEAGLITSPPNEIPFLLGFFQKGISVLAHQGGGSLRIPVAPLGPQAAPQAPAPAEESADAST</sequence>
<protein>
    <submittedName>
        <fullName evidence="2">Uncharacterized protein</fullName>
    </submittedName>
</protein>
<feature type="compositionally biased region" description="Low complexity" evidence="1">
    <location>
        <begin position="460"/>
        <end position="475"/>
    </location>
</feature>
<evidence type="ECO:0000313" key="3">
    <source>
        <dbReference type="Proteomes" id="UP001160301"/>
    </source>
</evidence>
<feature type="compositionally biased region" description="Low complexity" evidence="1">
    <location>
        <begin position="49"/>
        <end position="89"/>
    </location>
</feature>
<feature type="non-terminal residue" evidence="2">
    <location>
        <position position="1"/>
    </location>
</feature>
<dbReference type="Proteomes" id="UP001160301">
    <property type="component" value="Unassembled WGS sequence"/>
</dbReference>
<gene>
    <name evidence="2" type="ORF">QHF89_02145</name>
</gene>
<dbReference type="EMBL" id="JARZHI010000002">
    <property type="protein sequence ID" value="MDI1428267.1"/>
    <property type="molecule type" value="Genomic_DNA"/>
</dbReference>
<name>A0ABT6NJ37_9BACT</name>
<feature type="compositionally biased region" description="Low complexity" evidence="1">
    <location>
        <begin position="1"/>
        <end position="22"/>
    </location>
</feature>
<organism evidence="2 3">
    <name type="scientific">Polyangium sorediatum</name>
    <dbReference type="NCBI Taxonomy" id="889274"/>
    <lineage>
        <taxon>Bacteria</taxon>
        <taxon>Pseudomonadati</taxon>
        <taxon>Myxococcota</taxon>
        <taxon>Polyangia</taxon>
        <taxon>Polyangiales</taxon>
        <taxon>Polyangiaceae</taxon>
        <taxon>Polyangium</taxon>
    </lineage>
</organism>
<evidence type="ECO:0000313" key="2">
    <source>
        <dbReference type="EMBL" id="MDI1428267.1"/>
    </source>
</evidence>
<keyword evidence="3" id="KW-1185">Reference proteome</keyword>
<feature type="region of interest" description="Disordered" evidence="1">
    <location>
        <begin position="1"/>
        <end position="89"/>
    </location>
</feature>
<feature type="region of interest" description="Disordered" evidence="1">
    <location>
        <begin position="460"/>
        <end position="483"/>
    </location>
</feature>
<dbReference type="RefSeq" id="WP_284719930.1">
    <property type="nucleotide sequence ID" value="NZ_JARZHI010000002.1"/>
</dbReference>
<comment type="caution">
    <text evidence="2">The sequence shown here is derived from an EMBL/GenBank/DDBJ whole genome shotgun (WGS) entry which is preliminary data.</text>
</comment>
<evidence type="ECO:0000256" key="1">
    <source>
        <dbReference type="SAM" id="MobiDB-lite"/>
    </source>
</evidence>
<reference evidence="2 3" key="1">
    <citation type="submission" date="2023-04" db="EMBL/GenBank/DDBJ databases">
        <title>The genome sequence of Polyangium sorediatum DSM14670.</title>
        <authorList>
            <person name="Zhang X."/>
        </authorList>
    </citation>
    <scope>NUCLEOTIDE SEQUENCE [LARGE SCALE GENOMIC DNA]</scope>
    <source>
        <strain evidence="2 3">DSM 14670</strain>
    </source>
</reference>
<proteinExistence type="predicted"/>
<accession>A0ABT6NJ37</accession>